<feature type="compositionally biased region" description="Polar residues" evidence="1">
    <location>
        <begin position="1"/>
        <end position="23"/>
    </location>
</feature>
<evidence type="ECO:0000313" key="2">
    <source>
        <dbReference type="EMBL" id="CAG8710584.1"/>
    </source>
</evidence>
<evidence type="ECO:0000256" key="1">
    <source>
        <dbReference type="SAM" id="MobiDB-lite"/>
    </source>
</evidence>
<feature type="non-terminal residue" evidence="2">
    <location>
        <position position="1"/>
    </location>
</feature>
<reference evidence="2" key="1">
    <citation type="submission" date="2021-06" db="EMBL/GenBank/DDBJ databases">
        <authorList>
            <person name="Kallberg Y."/>
            <person name="Tangrot J."/>
            <person name="Rosling A."/>
        </authorList>
    </citation>
    <scope>NUCLEOTIDE SEQUENCE</scope>
    <source>
        <strain evidence="2">87-6 pot B 2015</strain>
    </source>
</reference>
<keyword evidence="3" id="KW-1185">Reference proteome</keyword>
<dbReference type="AlphaFoldDB" id="A0A9N9N805"/>
<evidence type="ECO:0000313" key="3">
    <source>
        <dbReference type="Proteomes" id="UP000789375"/>
    </source>
</evidence>
<dbReference type="Proteomes" id="UP000789375">
    <property type="component" value="Unassembled WGS sequence"/>
</dbReference>
<feature type="region of interest" description="Disordered" evidence="1">
    <location>
        <begin position="1"/>
        <end position="27"/>
    </location>
</feature>
<organism evidence="2 3">
    <name type="scientific">Funneliformis mosseae</name>
    <name type="common">Endomycorrhizal fungus</name>
    <name type="synonym">Glomus mosseae</name>
    <dbReference type="NCBI Taxonomy" id="27381"/>
    <lineage>
        <taxon>Eukaryota</taxon>
        <taxon>Fungi</taxon>
        <taxon>Fungi incertae sedis</taxon>
        <taxon>Mucoromycota</taxon>
        <taxon>Glomeromycotina</taxon>
        <taxon>Glomeromycetes</taxon>
        <taxon>Glomerales</taxon>
        <taxon>Glomeraceae</taxon>
        <taxon>Funneliformis</taxon>
    </lineage>
</organism>
<accession>A0A9N9N805</accession>
<sequence length="85" mass="9557">KRQNTLQTTEPESSVFTNNNNKETPVIMGVDPLSLDKRKGKEVSISKITLIITSDQALINVDDVNNASKNFLNNKKNPQEIFIKK</sequence>
<gene>
    <name evidence="2" type="ORF">FMOSSE_LOCUS14293</name>
</gene>
<proteinExistence type="predicted"/>
<comment type="caution">
    <text evidence="2">The sequence shown here is derived from an EMBL/GenBank/DDBJ whole genome shotgun (WGS) entry which is preliminary data.</text>
</comment>
<dbReference type="EMBL" id="CAJVPP010010514">
    <property type="protein sequence ID" value="CAG8710584.1"/>
    <property type="molecule type" value="Genomic_DNA"/>
</dbReference>
<protein>
    <submittedName>
        <fullName evidence="2">5123_t:CDS:1</fullName>
    </submittedName>
</protein>
<name>A0A9N9N805_FUNMO</name>